<dbReference type="Proteomes" id="UP000236370">
    <property type="component" value="Unassembled WGS sequence"/>
</dbReference>
<dbReference type="AlphaFoldDB" id="A0A2J8IZQ1"/>
<dbReference type="PANTHER" id="PTHR39654">
    <property type="entry name" value="LEUCINE-RICH REPEAT-CONTAINING PROTEIN 75A-LIKE ISOFORM X1"/>
    <property type="match status" value="1"/>
</dbReference>
<proteinExistence type="predicted"/>
<evidence type="ECO:0000313" key="2">
    <source>
        <dbReference type="EMBL" id="PNI15997.1"/>
    </source>
</evidence>
<name>A0A2J8IZQ1_PANTR</name>
<dbReference type="PANTHER" id="PTHR39654:SF5">
    <property type="entry name" value="LEUCINE-RICH REPEAT-CONTAINING PROTEIN 75B"/>
    <property type="match status" value="1"/>
</dbReference>
<reference evidence="2 3" key="1">
    <citation type="submission" date="2017-12" db="EMBL/GenBank/DDBJ databases">
        <title>High-resolution comparative analysis of great ape genomes.</title>
        <authorList>
            <person name="Pollen A."/>
            <person name="Hastie A."/>
            <person name="Hormozdiari F."/>
            <person name="Dougherty M."/>
            <person name="Liu R."/>
            <person name="Chaisson M."/>
            <person name="Hoppe E."/>
            <person name="Hill C."/>
            <person name="Pang A."/>
            <person name="Hillier L."/>
            <person name="Baker C."/>
            <person name="Armstrong J."/>
            <person name="Shendure J."/>
            <person name="Paten B."/>
            <person name="Wilson R."/>
            <person name="Chao H."/>
            <person name="Schneider V."/>
            <person name="Ventura M."/>
            <person name="Kronenberg Z."/>
            <person name="Murali S."/>
            <person name="Gordon D."/>
            <person name="Cantsilieris S."/>
            <person name="Munson K."/>
            <person name="Nelson B."/>
            <person name="Raja A."/>
            <person name="Underwood J."/>
            <person name="Diekhans M."/>
            <person name="Fiddes I."/>
            <person name="Haussler D."/>
            <person name="Eichler E."/>
        </authorList>
    </citation>
    <scope>NUCLEOTIDE SEQUENCE [LARGE SCALE GENOMIC DNA]</scope>
    <source>
        <strain evidence="2">Yerkes chimp pedigree #C0471</strain>
    </source>
</reference>
<evidence type="ECO:0000313" key="3">
    <source>
        <dbReference type="Proteomes" id="UP000236370"/>
    </source>
</evidence>
<feature type="compositionally biased region" description="Low complexity" evidence="1">
    <location>
        <begin position="11"/>
        <end position="25"/>
    </location>
</feature>
<gene>
    <name evidence="2" type="ORF">CK820_G0051771</name>
</gene>
<evidence type="ECO:0000256" key="1">
    <source>
        <dbReference type="SAM" id="MobiDB-lite"/>
    </source>
</evidence>
<dbReference type="EMBL" id="NBAG03000547">
    <property type="protein sequence ID" value="PNI15997.1"/>
    <property type="molecule type" value="Genomic_DNA"/>
</dbReference>
<feature type="region of interest" description="Disordered" evidence="1">
    <location>
        <begin position="1"/>
        <end position="25"/>
    </location>
</feature>
<accession>A0A2J8IZQ1</accession>
<comment type="caution">
    <text evidence="2">The sequence shown here is derived from an EMBL/GenBank/DDBJ whole genome shotgun (WGS) entry which is preliminary data.</text>
</comment>
<protein>
    <submittedName>
        <fullName evidence="2">LRRC75B isoform 2</fullName>
    </submittedName>
</protein>
<sequence>MGARLGRRAGPEAGSEAGAAAGCGPAPYERRVRWLREIQSTLRERRPERARQLLRLLRQDLGLERTLLPDILYRDVAFLNTVDPISHDLLVNLARDLQCPKKLPRTPC</sequence>
<organism evidence="2 3">
    <name type="scientific">Pan troglodytes</name>
    <name type="common">Chimpanzee</name>
    <dbReference type="NCBI Taxonomy" id="9598"/>
    <lineage>
        <taxon>Eukaryota</taxon>
        <taxon>Metazoa</taxon>
        <taxon>Chordata</taxon>
        <taxon>Craniata</taxon>
        <taxon>Vertebrata</taxon>
        <taxon>Euteleostomi</taxon>
        <taxon>Mammalia</taxon>
        <taxon>Eutheria</taxon>
        <taxon>Euarchontoglires</taxon>
        <taxon>Primates</taxon>
        <taxon>Haplorrhini</taxon>
        <taxon>Catarrhini</taxon>
        <taxon>Hominidae</taxon>
        <taxon>Pan</taxon>
    </lineage>
</organism>